<reference evidence="15" key="1">
    <citation type="submission" date="2017-02" db="UniProtKB">
        <authorList>
            <consortium name="WormBaseParasite"/>
        </authorList>
    </citation>
    <scope>IDENTIFICATION</scope>
</reference>
<evidence type="ECO:0000256" key="6">
    <source>
        <dbReference type="ARBA" id="ARBA00022884"/>
    </source>
</evidence>
<dbReference type="PROSITE" id="PS01358">
    <property type="entry name" value="ZF_RANBP2_1"/>
    <property type="match status" value="1"/>
</dbReference>
<evidence type="ECO:0000256" key="8">
    <source>
        <dbReference type="PROSITE-ProRule" id="PRU00176"/>
    </source>
</evidence>
<dbReference type="OrthoDB" id="76445at2759"/>
<comment type="subcellular location">
    <subcellularLocation>
        <location evidence="1">Nucleus</location>
    </subcellularLocation>
</comment>
<accession>A0A0R3X8Q3</accession>
<keyword evidence="3" id="KW-0479">Metal-binding</keyword>
<feature type="domain" description="RRM" evidence="11">
    <location>
        <begin position="212"/>
        <end position="296"/>
    </location>
</feature>
<dbReference type="STRING" id="6205.A0A0R3X8Q3"/>
<proteinExistence type="inferred from homology"/>
<dbReference type="GO" id="GO:0006355">
    <property type="term" value="P:regulation of DNA-templated transcription"/>
    <property type="evidence" value="ECO:0007669"/>
    <property type="project" value="InterPro"/>
</dbReference>
<sequence length="516" mass="53963">MLFAEYQYAGIAQPAQAPTYPQFAQYPGAGGDQSAQFLQGYALAQGNPAAVFGGPSFGQTPYPQGAAAVPVPQLGAQLSASGLGAGFPYGDYSQFNPYGQNAGVGMPASINDVQQFGQLLPNALNQSAARNIYEAIAQEQGLAGFNAAAFMQDTTSAIGRLGGFSGKGFGTNQRAGMNKYENGSRPSNLPSVTNRKPVSFYNFLLADGLREDTVFVSKLPQNIDHEVMKSHFGTIGKIKMNAKTGMPMIWIFKERGIPKGDALVTFEDPQCVQKAIKWFSENEFLGKKIEVKQAKNSQRPVIIPSGGGGQQHNNSGSVPSRVGSLNQLPAGSPGVTVFANADRQVDVYGAQFDPRNDGPLQSRGGSSRPPVNAGGMRAIGGPGINRVGDWCCQSCGRINFAGRDQCKPCGAPRPDDGMMMSRPPQRGSLYPPHQIPGVPTANGGPMMAPGGPPPPPLPHRGGPMMPPPPGVRSGTVPPMNGGRGGSTGLSLRGGRGGGPMRGSSISAGRSMRTTPY</sequence>
<evidence type="ECO:0000256" key="2">
    <source>
        <dbReference type="ARBA" id="ARBA00008448"/>
    </source>
</evidence>
<dbReference type="InterPro" id="IPR012677">
    <property type="entry name" value="Nucleotide-bd_a/b_plait_sf"/>
</dbReference>
<protein>
    <submittedName>
        <fullName evidence="15">RNA-binding protein EWS</fullName>
    </submittedName>
</protein>
<dbReference type="PROSITE" id="PS50102">
    <property type="entry name" value="RRM"/>
    <property type="match status" value="1"/>
</dbReference>
<evidence type="ECO:0000256" key="10">
    <source>
        <dbReference type="SAM" id="MobiDB-lite"/>
    </source>
</evidence>
<evidence type="ECO:0000259" key="11">
    <source>
        <dbReference type="PROSITE" id="PS50102"/>
    </source>
</evidence>
<evidence type="ECO:0000313" key="15">
    <source>
        <dbReference type="WBParaSite" id="TTAC_0000992801-mRNA-1"/>
    </source>
</evidence>
<feature type="region of interest" description="Disordered" evidence="10">
    <location>
        <begin position="441"/>
        <end position="516"/>
    </location>
</feature>
<feature type="compositionally biased region" description="Gly residues" evidence="10">
    <location>
        <begin position="481"/>
        <end position="500"/>
    </location>
</feature>
<dbReference type="PROSITE" id="PS50199">
    <property type="entry name" value="ZF_RANBP2_2"/>
    <property type="match status" value="1"/>
</dbReference>
<dbReference type="GO" id="GO:0005634">
    <property type="term" value="C:nucleus"/>
    <property type="evidence" value="ECO:0007669"/>
    <property type="project" value="UniProtKB-SubCell"/>
</dbReference>
<evidence type="ECO:0000256" key="9">
    <source>
        <dbReference type="PROSITE-ProRule" id="PRU00322"/>
    </source>
</evidence>
<dbReference type="Pfam" id="PF00076">
    <property type="entry name" value="RRM_1"/>
    <property type="match status" value="1"/>
</dbReference>
<keyword evidence="14" id="KW-1185">Reference proteome</keyword>
<dbReference type="InterPro" id="IPR035979">
    <property type="entry name" value="RBD_domain_sf"/>
</dbReference>
<feature type="region of interest" description="Disordered" evidence="10">
    <location>
        <begin position="296"/>
        <end position="326"/>
    </location>
</feature>
<dbReference type="GO" id="GO:0003723">
    <property type="term" value="F:RNA binding"/>
    <property type="evidence" value="ECO:0007669"/>
    <property type="project" value="UniProtKB-UniRule"/>
</dbReference>
<dbReference type="WBParaSite" id="TTAC_0000992801-mRNA-1">
    <property type="protein sequence ID" value="TTAC_0000992801-mRNA-1"/>
    <property type="gene ID" value="TTAC_0000992801"/>
</dbReference>
<evidence type="ECO:0000313" key="14">
    <source>
        <dbReference type="Proteomes" id="UP000274429"/>
    </source>
</evidence>
<dbReference type="EMBL" id="UYWX01021154">
    <property type="protein sequence ID" value="VDM34886.1"/>
    <property type="molecule type" value="Genomic_DNA"/>
</dbReference>
<keyword evidence="6 8" id="KW-0694">RNA-binding</keyword>
<dbReference type="AlphaFoldDB" id="A0A0R3X8Q3"/>
<feature type="region of interest" description="Disordered" evidence="10">
    <location>
        <begin position="350"/>
        <end position="372"/>
    </location>
</feature>
<reference evidence="13 14" key="2">
    <citation type="submission" date="2018-11" db="EMBL/GenBank/DDBJ databases">
        <authorList>
            <consortium name="Pathogen Informatics"/>
        </authorList>
    </citation>
    <scope>NUCLEOTIDE SEQUENCE [LARGE SCALE GENOMIC DNA]</scope>
</reference>
<keyword evidence="7" id="KW-0539">Nucleus</keyword>
<evidence type="ECO:0000256" key="3">
    <source>
        <dbReference type="ARBA" id="ARBA00022723"/>
    </source>
</evidence>
<feature type="domain" description="RanBP2-type" evidence="12">
    <location>
        <begin position="386"/>
        <end position="415"/>
    </location>
</feature>
<feature type="compositionally biased region" description="Polar residues" evidence="10">
    <location>
        <begin position="505"/>
        <end position="516"/>
    </location>
</feature>
<evidence type="ECO:0000256" key="4">
    <source>
        <dbReference type="ARBA" id="ARBA00022771"/>
    </source>
</evidence>
<keyword evidence="5" id="KW-0862">Zinc</keyword>
<keyword evidence="4 9" id="KW-0863">Zinc-finger</keyword>
<evidence type="ECO:0000256" key="5">
    <source>
        <dbReference type="ARBA" id="ARBA00022833"/>
    </source>
</evidence>
<dbReference type="InterPro" id="IPR000504">
    <property type="entry name" value="RRM_dom"/>
</dbReference>
<gene>
    <name evidence="13" type="ORF">TTAC_LOCUS9913</name>
</gene>
<dbReference type="Gene3D" id="4.10.1060.10">
    <property type="entry name" value="Zinc finger, RanBP2-type"/>
    <property type="match status" value="1"/>
</dbReference>
<dbReference type="InterPro" id="IPR036443">
    <property type="entry name" value="Znf_RanBP2_sf"/>
</dbReference>
<dbReference type="SUPFAM" id="SSF54928">
    <property type="entry name" value="RNA-binding domain, RBD"/>
    <property type="match status" value="1"/>
</dbReference>
<name>A0A0R3X8Q3_HYDTA</name>
<evidence type="ECO:0000256" key="1">
    <source>
        <dbReference type="ARBA" id="ARBA00004123"/>
    </source>
</evidence>
<dbReference type="SMART" id="SM00360">
    <property type="entry name" value="RRM"/>
    <property type="match status" value="1"/>
</dbReference>
<feature type="compositionally biased region" description="Pro residues" evidence="10">
    <location>
        <begin position="450"/>
        <end position="470"/>
    </location>
</feature>
<evidence type="ECO:0000259" key="12">
    <source>
        <dbReference type="PROSITE" id="PS50199"/>
    </source>
</evidence>
<dbReference type="Gene3D" id="3.30.70.330">
    <property type="match status" value="1"/>
</dbReference>
<dbReference type="SUPFAM" id="SSF90209">
    <property type="entry name" value="Ran binding protein zinc finger-like"/>
    <property type="match status" value="1"/>
</dbReference>
<organism evidence="15">
    <name type="scientific">Hydatigena taeniaeformis</name>
    <name type="common">Feline tapeworm</name>
    <name type="synonym">Taenia taeniaeformis</name>
    <dbReference type="NCBI Taxonomy" id="6205"/>
    <lineage>
        <taxon>Eukaryota</taxon>
        <taxon>Metazoa</taxon>
        <taxon>Spiralia</taxon>
        <taxon>Lophotrochozoa</taxon>
        <taxon>Platyhelminthes</taxon>
        <taxon>Cestoda</taxon>
        <taxon>Eucestoda</taxon>
        <taxon>Cyclophyllidea</taxon>
        <taxon>Taeniidae</taxon>
        <taxon>Hydatigera</taxon>
    </lineage>
</organism>
<dbReference type="PANTHER" id="PTHR23238">
    <property type="entry name" value="RNA BINDING PROTEIN"/>
    <property type="match status" value="1"/>
</dbReference>
<dbReference type="InterPro" id="IPR034870">
    <property type="entry name" value="TET_fam"/>
</dbReference>
<evidence type="ECO:0000313" key="13">
    <source>
        <dbReference type="EMBL" id="VDM34886.1"/>
    </source>
</evidence>
<comment type="similarity">
    <text evidence="2">Belongs to the RRM TET family.</text>
</comment>
<evidence type="ECO:0000256" key="7">
    <source>
        <dbReference type="ARBA" id="ARBA00023242"/>
    </source>
</evidence>
<dbReference type="InterPro" id="IPR001876">
    <property type="entry name" value="Znf_RanBP2"/>
</dbReference>
<dbReference type="GO" id="GO:0008270">
    <property type="term" value="F:zinc ion binding"/>
    <property type="evidence" value="ECO:0007669"/>
    <property type="project" value="UniProtKB-KW"/>
</dbReference>
<dbReference type="Proteomes" id="UP000274429">
    <property type="component" value="Unassembled WGS sequence"/>
</dbReference>